<dbReference type="EMBL" id="JABFUD020000014">
    <property type="protein sequence ID" value="KAI5070840.1"/>
    <property type="molecule type" value="Genomic_DNA"/>
</dbReference>
<dbReference type="PANTHER" id="PTHR11926">
    <property type="entry name" value="GLUCOSYL/GLUCURONOSYL TRANSFERASES"/>
    <property type="match status" value="1"/>
</dbReference>
<protein>
    <submittedName>
        <fullName evidence="2">Uncharacterized protein</fullName>
    </submittedName>
</protein>
<proteinExistence type="inferred from homology"/>
<evidence type="ECO:0000313" key="2">
    <source>
        <dbReference type="EMBL" id="KAI5070840.1"/>
    </source>
</evidence>
<keyword evidence="3" id="KW-1185">Reference proteome</keyword>
<gene>
    <name evidence="2" type="ORF">GOP47_0015183</name>
</gene>
<organism evidence="2 3">
    <name type="scientific">Adiantum capillus-veneris</name>
    <name type="common">Maidenhair fern</name>
    <dbReference type="NCBI Taxonomy" id="13818"/>
    <lineage>
        <taxon>Eukaryota</taxon>
        <taxon>Viridiplantae</taxon>
        <taxon>Streptophyta</taxon>
        <taxon>Embryophyta</taxon>
        <taxon>Tracheophyta</taxon>
        <taxon>Polypodiopsida</taxon>
        <taxon>Polypodiidae</taxon>
        <taxon>Polypodiales</taxon>
        <taxon>Pteridineae</taxon>
        <taxon>Pteridaceae</taxon>
        <taxon>Vittarioideae</taxon>
        <taxon>Adiantum</taxon>
    </lineage>
</organism>
<dbReference type="Proteomes" id="UP000886520">
    <property type="component" value="Chromosome 14"/>
</dbReference>
<comment type="similarity">
    <text evidence="1">Belongs to the UDP-glycosyltransferase family.</text>
</comment>
<dbReference type="SUPFAM" id="SSF53756">
    <property type="entry name" value="UDP-Glycosyltransferase/glycogen phosphorylase"/>
    <property type="match status" value="1"/>
</dbReference>
<comment type="caution">
    <text evidence="2">The sequence shown here is derived from an EMBL/GenBank/DDBJ whole genome shotgun (WGS) entry which is preliminary data.</text>
</comment>
<dbReference type="AlphaFoldDB" id="A0A9D4ZEZ0"/>
<dbReference type="Gene3D" id="3.40.50.2000">
    <property type="entry name" value="Glycogen Phosphorylase B"/>
    <property type="match status" value="2"/>
</dbReference>
<evidence type="ECO:0000256" key="1">
    <source>
        <dbReference type="ARBA" id="ARBA00009995"/>
    </source>
</evidence>
<accession>A0A9D4ZEZ0</accession>
<evidence type="ECO:0000313" key="3">
    <source>
        <dbReference type="Proteomes" id="UP000886520"/>
    </source>
</evidence>
<sequence>MQDEVIDFIPGLMKGFRVADIPVDFLGRDSSELEAFNFLEHTKACAGLVMCNTLYRLEVEMEAMDELVALGLRIYPIFPMLHMDWCNNRSLLYREDDRCLSWLDRQCPGSVVYASFGSIIPLTREETQELALGLEACGQPFLWVIRRIEGVSDVMWALPPGFLQRQQQGPHCGMGATDGCTLTSICWLFPLSLWPCLLEEAIWAGVPMIGGFYKMSDQNTVFQ</sequence>
<reference evidence="2" key="1">
    <citation type="submission" date="2021-01" db="EMBL/GenBank/DDBJ databases">
        <title>Adiantum capillus-veneris genome.</title>
        <authorList>
            <person name="Fang Y."/>
            <person name="Liao Q."/>
        </authorList>
    </citation>
    <scope>NUCLEOTIDE SEQUENCE</scope>
    <source>
        <strain evidence="2">H3</strain>
        <tissue evidence="2">Leaf</tissue>
    </source>
</reference>
<dbReference type="PANTHER" id="PTHR11926:SF774">
    <property type="entry name" value="UDP-GLYCOSYLTRANSFERASE 85A1-RELATED"/>
    <property type="match status" value="1"/>
</dbReference>
<dbReference type="OrthoDB" id="5835829at2759"/>
<name>A0A9D4ZEZ0_ADICA</name>